<evidence type="ECO:0000256" key="1">
    <source>
        <dbReference type="ARBA" id="ARBA00004167"/>
    </source>
</evidence>
<feature type="transmembrane region" description="Helical" evidence="6">
    <location>
        <begin position="21"/>
        <end position="40"/>
    </location>
</feature>
<dbReference type="NCBIfam" id="TIGR02532">
    <property type="entry name" value="IV_pilin_GFxxxE"/>
    <property type="match status" value="1"/>
</dbReference>
<keyword evidence="8" id="KW-1185">Reference proteome</keyword>
<keyword evidence="5 6" id="KW-0472">Membrane</keyword>
<accession>A0ABW1T244</accession>
<keyword evidence="4 6" id="KW-1133">Transmembrane helix</keyword>
<dbReference type="EMBL" id="JBHSTI010000008">
    <property type="protein sequence ID" value="MFC6238354.1"/>
    <property type="molecule type" value="Genomic_DNA"/>
</dbReference>
<keyword evidence="3 6" id="KW-0812">Transmembrane</keyword>
<name>A0ABW1T244_9ACTN</name>
<sequence length="132" mass="13854">MIARLRKSVEDKDQGFTLIELLVVMIIIGILAAIAIPTFLNQRANGWRAATTSDLKNSAINIESYATDNGGSYAGATTADLGALSADVTVTVISNATGYCLSGVNVNLPTETKYYDSAVGVPNDVDCTGTYV</sequence>
<keyword evidence="2" id="KW-0488">Methylation</keyword>
<dbReference type="RefSeq" id="WP_386766494.1">
    <property type="nucleotide sequence ID" value="NZ_JBHSTI010000008.1"/>
</dbReference>
<comment type="subcellular location">
    <subcellularLocation>
        <location evidence="1">Membrane</location>
        <topology evidence="1">Single-pass membrane protein</topology>
    </subcellularLocation>
</comment>
<dbReference type="PRINTS" id="PR00813">
    <property type="entry name" value="BCTERIALGSPG"/>
</dbReference>
<dbReference type="InterPro" id="IPR045584">
    <property type="entry name" value="Pilin-like"/>
</dbReference>
<gene>
    <name evidence="7" type="ORF">ACFQGU_10735</name>
</gene>
<dbReference type="SUPFAM" id="SSF54523">
    <property type="entry name" value="Pili subunits"/>
    <property type="match status" value="1"/>
</dbReference>
<reference evidence="8" key="1">
    <citation type="journal article" date="2019" name="Int. J. Syst. Evol. Microbiol.">
        <title>The Global Catalogue of Microorganisms (GCM) 10K type strain sequencing project: providing services to taxonomists for standard genome sequencing and annotation.</title>
        <authorList>
            <consortium name="The Broad Institute Genomics Platform"/>
            <consortium name="The Broad Institute Genome Sequencing Center for Infectious Disease"/>
            <person name="Wu L."/>
            <person name="Ma J."/>
        </authorList>
    </citation>
    <scope>NUCLEOTIDE SEQUENCE [LARGE SCALE GENOMIC DNA]</scope>
    <source>
        <strain evidence="8">CGMCC 4.7317</strain>
    </source>
</reference>
<dbReference type="PROSITE" id="PS00409">
    <property type="entry name" value="PROKAR_NTER_METHYL"/>
    <property type="match status" value="1"/>
</dbReference>
<evidence type="ECO:0000256" key="5">
    <source>
        <dbReference type="ARBA" id="ARBA00023136"/>
    </source>
</evidence>
<dbReference type="Proteomes" id="UP001596138">
    <property type="component" value="Unassembled WGS sequence"/>
</dbReference>
<evidence type="ECO:0000256" key="2">
    <source>
        <dbReference type="ARBA" id="ARBA00022481"/>
    </source>
</evidence>
<evidence type="ECO:0000256" key="3">
    <source>
        <dbReference type="ARBA" id="ARBA00022692"/>
    </source>
</evidence>
<organism evidence="7 8">
    <name type="scientific">Longivirga aurantiaca</name>
    <dbReference type="NCBI Taxonomy" id="1837743"/>
    <lineage>
        <taxon>Bacteria</taxon>
        <taxon>Bacillati</taxon>
        <taxon>Actinomycetota</taxon>
        <taxon>Actinomycetes</taxon>
        <taxon>Sporichthyales</taxon>
        <taxon>Sporichthyaceae</taxon>
        <taxon>Longivirga</taxon>
    </lineage>
</organism>
<dbReference type="InterPro" id="IPR000983">
    <property type="entry name" value="Bac_GSPG_pilin"/>
</dbReference>
<protein>
    <submittedName>
        <fullName evidence="7">Type IV pilin protein</fullName>
    </submittedName>
</protein>
<evidence type="ECO:0000313" key="7">
    <source>
        <dbReference type="EMBL" id="MFC6238354.1"/>
    </source>
</evidence>
<dbReference type="PANTHER" id="PTHR30093">
    <property type="entry name" value="GENERAL SECRETION PATHWAY PROTEIN G"/>
    <property type="match status" value="1"/>
</dbReference>
<dbReference type="Pfam" id="PF07963">
    <property type="entry name" value="N_methyl"/>
    <property type="match status" value="1"/>
</dbReference>
<proteinExistence type="predicted"/>
<dbReference type="InterPro" id="IPR012902">
    <property type="entry name" value="N_methyl_site"/>
</dbReference>
<dbReference type="Gene3D" id="3.30.700.10">
    <property type="entry name" value="Glycoprotein, Type 4 Pilin"/>
    <property type="match status" value="1"/>
</dbReference>
<evidence type="ECO:0000256" key="6">
    <source>
        <dbReference type="SAM" id="Phobius"/>
    </source>
</evidence>
<evidence type="ECO:0000313" key="8">
    <source>
        <dbReference type="Proteomes" id="UP001596138"/>
    </source>
</evidence>
<dbReference type="PANTHER" id="PTHR30093:SF44">
    <property type="entry name" value="TYPE II SECRETION SYSTEM CORE PROTEIN G"/>
    <property type="match status" value="1"/>
</dbReference>
<evidence type="ECO:0000256" key="4">
    <source>
        <dbReference type="ARBA" id="ARBA00022989"/>
    </source>
</evidence>
<comment type="caution">
    <text evidence="7">The sequence shown here is derived from an EMBL/GenBank/DDBJ whole genome shotgun (WGS) entry which is preliminary data.</text>
</comment>